<dbReference type="AlphaFoldDB" id="A0A7I8IYZ6"/>
<gene>
    <name evidence="1" type="ORF">SI7747_07009188</name>
    <name evidence="2" type="ORF">SI8410_07009886</name>
</gene>
<protein>
    <submittedName>
        <fullName evidence="1">Uncharacterized protein</fullName>
    </submittedName>
</protein>
<sequence length="29" mass="3507">MNPIVKQLIQQIESSETRRLWMEEGILYT</sequence>
<evidence type="ECO:0000313" key="1">
    <source>
        <dbReference type="EMBL" id="CAA2623248.1"/>
    </source>
</evidence>
<evidence type="ECO:0000313" key="2">
    <source>
        <dbReference type="EMBL" id="CAA7399216.1"/>
    </source>
</evidence>
<evidence type="ECO:0000313" key="3">
    <source>
        <dbReference type="Proteomes" id="UP000663760"/>
    </source>
</evidence>
<keyword evidence="3" id="KW-1185">Reference proteome</keyword>
<dbReference type="Proteomes" id="UP000663760">
    <property type="component" value="Chromosome 7"/>
</dbReference>
<dbReference type="EMBL" id="LR746270">
    <property type="protein sequence ID" value="CAA7399216.1"/>
    <property type="molecule type" value="Genomic_DNA"/>
</dbReference>
<accession>A0A7I8IYZ6</accession>
<proteinExistence type="predicted"/>
<name>A0A7I8IYZ6_SPIIN</name>
<dbReference type="EMBL" id="LR743594">
    <property type="protein sequence ID" value="CAA2623248.1"/>
    <property type="molecule type" value="Genomic_DNA"/>
</dbReference>
<reference evidence="1" key="1">
    <citation type="submission" date="2019-12" db="EMBL/GenBank/DDBJ databases">
        <authorList>
            <person name="Scholz U."/>
            <person name="Mascher M."/>
            <person name="Fiebig A."/>
        </authorList>
    </citation>
    <scope>NUCLEOTIDE SEQUENCE</scope>
</reference>
<organism evidence="1">
    <name type="scientific">Spirodela intermedia</name>
    <name type="common">Intermediate duckweed</name>
    <dbReference type="NCBI Taxonomy" id="51605"/>
    <lineage>
        <taxon>Eukaryota</taxon>
        <taxon>Viridiplantae</taxon>
        <taxon>Streptophyta</taxon>
        <taxon>Embryophyta</taxon>
        <taxon>Tracheophyta</taxon>
        <taxon>Spermatophyta</taxon>
        <taxon>Magnoliopsida</taxon>
        <taxon>Liliopsida</taxon>
        <taxon>Araceae</taxon>
        <taxon>Lemnoideae</taxon>
        <taxon>Spirodela</taxon>
    </lineage>
</organism>